<evidence type="ECO:0000313" key="3">
    <source>
        <dbReference type="EMBL" id="KAL2612524.1"/>
    </source>
</evidence>
<organism evidence="3 4">
    <name type="scientific">Riccia fluitans</name>
    <dbReference type="NCBI Taxonomy" id="41844"/>
    <lineage>
        <taxon>Eukaryota</taxon>
        <taxon>Viridiplantae</taxon>
        <taxon>Streptophyta</taxon>
        <taxon>Embryophyta</taxon>
        <taxon>Marchantiophyta</taxon>
        <taxon>Marchantiopsida</taxon>
        <taxon>Marchantiidae</taxon>
        <taxon>Marchantiales</taxon>
        <taxon>Ricciaceae</taxon>
        <taxon>Riccia</taxon>
    </lineage>
</organism>
<evidence type="ECO:0000259" key="2">
    <source>
        <dbReference type="Pfam" id="PF22899"/>
    </source>
</evidence>
<dbReference type="EMBL" id="JBHFFA010000007">
    <property type="protein sequence ID" value="KAL2612524.1"/>
    <property type="molecule type" value="Genomic_DNA"/>
</dbReference>
<evidence type="ECO:0000256" key="1">
    <source>
        <dbReference type="SAM" id="MobiDB-lite"/>
    </source>
</evidence>
<dbReference type="SUPFAM" id="SSF55874">
    <property type="entry name" value="ATPase domain of HSP90 chaperone/DNA topoisomerase II/histidine kinase"/>
    <property type="match status" value="1"/>
</dbReference>
<feature type="domain" description="SMCHD1 ribosomal S5" evidence="2">
    <location>
        <begin position="454"/>
        <end position="607"/>
    </location>
</feature>
<dbReference type="Proteomes" id="UP001605036">
    <property type="component" value="Unassembled WGS sequence"/>
</dbReference>
<dbReference type="Pfam" id="PF22899">
    <property type="entry name" value="SMCHD1_S5"/>
    <property type="match status" value="1"/>
</dbReference>
<sequence>MTITRDSGGQETPRKPKGESSTERAGVNPKTPPVAPTFLPQQRTVKRSLASADDSSCSLEPRKKLKYLNVLKLRILLPNGTSVDLLLDLGEVGSMEAFIGKIRGASSGNQNKRASRDVSWGGSISIETLAGEVVDFSYLINLADNRSRASITFLLIDGVDNESSWVDENLWNVTPKPEMLRQLPQGYTLETALADQVDNALQAVWRNAERTERRLVSVDLGNDTICIFDTGAGMDSGQSNSIANWGTVGGSTHRDVHHKGVGGEPPYLKPYLGKYGAGGVAAAMHLGGCVTVFSKTKQSKKVVTLRLEHNSLVQKHKLDAEQGVWRTRGELRDMTKTERERAPHGSFTKVVISKLKPQYCIKGSSQYWRVEKVKQLLKDIYFPYIQSESKNRTVTPVEFEVNGTNLLEVTDCEMAIANQHTCIGAPFVFSIHMKKHPDEGFAEQEFLDEANARITCQYFPIQRGKESLQTVLEEMSKLNRGASVTFETMHRVVVRWLGRLLPEVKWNDFPFMQVVPKIEQRFIVKKQWSRRVRAYVETDAGFQPNQSKLELDRDHPFTVALKHLCKENTTGSTEADVPVNITIRCKNELISQAQLIGAYLSWLKDMHANYDEEATFLDEARWLINHPNAGPELGIYNKQVIVFHKRLKDTTGEWHIDEQKPLRVKFLRGAGTLKSELYATLEFFYREADDEHGELKILYRAIDIDESEGCTLLEKDGQSCFDLKKSQWIPGSALSGGKCQRVDPAAWRKKVEELTNKAPGYIDILGEEDLKKFNLEGALPASGSKLEAGYKVPPEVFVVVRPKKGTGPSHRPGMVVSEPVAVKLTLSHCTCTGPTCRTNVRKSLLEVAEEHAKVIYTMTLTKNTVTATGVKGLYSFNIGSSHASQLTQQGTYMFLFSLEGEKFKAVRTASTSIRIQPSKKTSKWLLSTQSHPVNGTTSTSSTLVIRLGERCRDDLMFRKFDEYGNSQNFDTEMSVDVKIVTPSGKCLGMGQTLVAHPGLSEGRQQGAGLQFKGLLFLSGQLKAVEPSYDALLRVCISDEQYGEMSCKVLPGRLASVRVKDSVPTISIDTSRVQDSTTLYTSESMLSAEENMRFDQQLLPGEIIKKLTLQGLDASGNNIDKGQKMQVKINGLGFQDSYTEEREVDETGCVNLGGLLQVTAQHNSEGTVRVLARDGKHICSIGFKTISRKLIATQVPSKSFVGRDMKDVTVKIVDENGYVDTTIDGYCNTVAVDWQRGVVFPFVNGECSLPPIRLPDNPGWWKGRVWLAANESLSVELKVELELSDGSILRNPASTSEEVLIARCGSIFQLPFAVVDDQGYPGLFPEVSKDKISVKADAKSISGGEGPESYPRACQVVCNNIAKSDKDYFGYKADVILTGETGVYDLILMDSSRKLKGEVKYKCKLNPGRASKFFLDIHHSDINRQSGQKEIHIPIHENFPKISVTLLDSEGNLCPYCEGRDVRMFAENSSEFRAVIGKIEKSTASFKPFTLDIPVGEYNICVTLGAPESLTYRFRLVVIHGTYPTSLELIDSEDLVVALGGPDAQVRLPRMKVRADSASGAQVNWRKISVGLKIESMEPVPVHIQGPALCEVLGTPVDSHGSESSQQDDNSSSSREPLFSGSSVIYEFRDVSAPTMAGKYSMKFFIRDLDVEPQHRRLEITHGPPLKLDIVTGSSGQPLDVLQVNLLDAHGNKCHSVSGIEIGLRLRLNETVDKDITRNGLRRCTLHSRSSSTIINGNGDFGTFVLTDGFQAIYEVEVFPLNSALISGGVQQIIVTRGEPTESIKQELHYLRVESRNLSSYAALFSKAKEEMGHRAREKVFLLDELKKLKEERTVLLHKQYELEEERRSNGDEVLLDAEDEKVVRKERDVILELQRLERQGNNAPMLFLEARSGSNFLNPETEMGREYVGLVALLARVECNQLNRALAEFLGNITMHLLVCRTQQGVNALEQYDNNNQIDESKGLHGFARSKGKTITRRFECLALSDLRPYRRHDGRAHLIKNHPQQLLNIDPPILPSTGQPPNGFLGYAVNLLHLEDKYLGRIVHRTDGGLNLRETLFYFLFHNLQVYDNRRNMLNAKNDVRFTGGAISVDGGFIRKNMRQQLGKRSDFVPVSFANVEKYERLASGIMPPACHAFERLRRHTEIGKDIAKLEEGVAVKKRELCSCKELLQHLKAGADRAGSECDFLKRIDAIKRSLDELAKVERLFLRQGRDGRRAITKYDEGRSEEYSDHCMRAFIM</sequence>
<feature type="compositionally biased region" description="Low complexity" evidence="1">
    <location>
        <begin position="1601"/>
        <end position="1613"/>
    </location>
</feature>
<feature type="compositionally biased region" description="Polar residues" evidence="1">
    <location>
        <begin position="1"/>
        <end position="10"/>
    </location>
</feature>
<comment type="caution">
    <text evidence="3">The sequence shown here is derived from an EMBL/GenBank/DDBJ whole genome shotgun (WGS) entry which is preliminary data.</text>
</comment>
<dbReference type="InterPro" id="IPR036890">
    <property type="entry name" value="HATPase_C_sf"/>
</dbReference>
<dbReference type="PANTHER" id="PTHR33566">
    <property type="entry name" value="EN/SPM-LIKE TRANSPOSON-RELATED"/>
    <property type="match status" value="1"/>
</dbReference>
<accession>A0ABD1XUP9</accession>
<dbReference type="PANTHER" id="PTHR33566:SF1">
    <property type="entry name" value="EN_SPM-LIKE TRANSPOSON-RELATED"/>
    <property type="match status" value="1"/>
</dbReference>
<gene>
    <name evidence="3" type="ORF">R1flu_024216</name>
</gene>
<dbReference type="InterPro" id="IPR055109">
    <property type="entry name" value="SMCHD1_S5"/>
</dbReference>
<protein>
    <recommendedName>
        <fullName evidence="2">SMCHD1 ribosomal S5 domain-containing protein</fullName>
    </recommendedName>
</protein>
<name>A0ABD1XUP9_9MARC</name>
<proteinExistence type="predicted"/>
<reference evidence="3 4" key="1">
    <citation type="submission" date="2024-09" db="EMBL/GenBank/DDBJ databases">
        <title>Chromosome-scale assembly of Riccia fluitans.</title>
        <authorList>
            <person name="Paukszto L."/>
            <person name="Sawicki J."/>
            <person name="Karawczyk K."/>
            <person name="Piernik-Szablinska J."/>
            <person name="Szczecinska M."/>
            <person name="Mazdziarz M."/>
        </authorList>
    </citation>
    <scope>NUCLEOTIDE SEQUENCE [LARGE SCALE GENOMIC DNA]</scope>
    <source>
        <strain evidence="3">Rf_01</strain>
        <tissue evidence="3">Aerial parts of the thallus</tissue>
    </source>
</reference>
<dbReference type="Pfam" id="PF13589">
    <property type="entry name" value="HATPase_c_3"/>
    <property type="match status" value="1"/>
</dbReference>
<feature type="region of interest" description="Disordered" evidence="1">
    <location>
        <begin position="1"/>
        <end position="44"/>
    </location>
</feature>
<feature type="region of interest" description="Disordered" evidence="1">
    <location>
        <begin position="1594"/>
        <end position="1616"/>
    </location>
</feature>
<evidence type="ECO:0000313" key="4">
    <source>
        <dbReference type="Proteomes" id="UP001605036"/>
    </source>
</evidence>
<feature type="compositionally biased region" description="Basic and acidic residues" evidence="1">
    <location>
        <begin position="12"/>
        <end position="22"/>
    </location>
</feature>
<dbReference type="Gene3D" id="3.30.565.10">
    <property type="entry name" value="Histidine kinase-like ATPase, C-terminal domain"/>
    <property type="match status" value="1"/>
</dbReference>
<keyword evidence="4" id="KW-1185">Reference proteome</keyword>